<dbReference type="PANTHER" id="PTHR24177:SF335">
    <property type="entry name" value="PGG DOMAIN-CONTAINING PROTEIN"/>
    <property type="match status" value="1"/>
</dbReference>
<feature type="transmembrane region" description="Helical" evidence="1">
    <location>
        <begin position="673"/>
        <end position="698"/>
    </location>
</feature>
<proteinExistence type="predicted"/>
<keyword evidence="1" id="KW-1133">Transmembrane helix</keyword>
<evidence type="ECO:0000256" key="1">
    <source>
        <dbReference type="SAM" id="Phobius"/>
    </source>
</evidence>
<reference evidence="5" key="1">
    <citation type="journal article" date="2007" name="Nature">
        <title>The grapevine genome sequence suggests ancestral hexaploidization in major angiosperm phyla.</title>
        <authorList>
            <consortium name="The French-Italian Public Consortium for Grapevine Genome Characterization."/>
            <person name="Jaillon O."/>
            <person name="Aury J.-M."/>
            <person name="Noel B."/>
            <person name="Policriti A."/>
            <person name="Clepet C."/>
            <person name="Casagrande A."/>
            <person name="Choisne N."/>
            <person name="Aubourg S."/>
            <person name="Vitulo N."/>
            <person name="Jubin C."/>
            <person name="Vezzi A."/>
            <person name="Legeai F."/>
            <person name="Hugueney P."/>
            <person name="Dasilva C."/>
            <person name="Horner D."/>
            <person name="Mica E."/>
            <person name="Jublot D."/>
            <person name="Poulain J."/>
            <person name="Bruyere C."/>
            <person name="Billault A."/>
            <person name="Segurens B."/>
            <person name="Gouyvenoux M."/>
            <person name="Ugarte E."/>
            <person name="Cattonaro F."/>
            <person name="Anthouard V."/>
            <person name="Vico V."/>
            <person name="Del Fabbro C."/>
            <person name="Alaux M."/>
            <person name="Di Gaspero G."/>
            <person name="Dumas V."/>
            <person name="Felice N."/>
            <person name="Paillard S."/>
            <person name="Juman I."/>
            <person name="Moroldo M."/>
            <person name="Scalabrin S."/>
            <person name="Canaguier A."/>
            <person name="Le Clainche I."/>
            <person name="Malacrida G."/>
            <person name="Durand E."/>
            <person name="Pesole G."/>
            <person name="Laucou V."/>
            <person name="Chatelet P."/>
            <person name="Merdinoglu D."/>
            <person name="Delledonne M."/>
            <person name="Pezzotti M."/>
            <person name="Lecharny A."/>
            <person name="Scarpelli C."/>
            <person name="Artiguenave F."/>
            <person name="Pe M.E."/>
            <person name="Valle G."/>
            <person name="Morgante M."/>
            <person name="Caboche M."/>
            <person name="Adam-Blondon A.-F."/>
            <person name="Weissenbach J."/>
            <person name="Quetier F."/>
            <person name="Wincker P."/>
        </authorList>
    </citation>
    <scope>NUCLEOTIDE SEQUENCE [LARGE SCALE GENOMIC DNA]</scope>
    <source>
        <strain evidence="5">cv. Pinot noir / PN40024</strain>
    </source>
</reference>
<dbReference type="Pfam" id="PF13961">
    <property type="entry name" value="DUF4219"/>
    <property type="match status" value="1"/>
</dbReference>
<dbReference type="Pfam" id="PF12796">
    <property type="entry name" value="Ank_2"/>
    <property type="match status" value="1"/>
</dbReference>
<keyword evidence="1" id="KW-0812">Transmembrane</keyword>
<dbReference type="SUPFAM" id="SSF48403">
    <property type="entry name" value="Ankyrin repeat"/>
    <property type="match status" value="1"/>
</dbReference>
<dbReference type="FunCoup" id="D7U4H2">
    <property type="interactions" value="153"/>
</dbReference>
<feature type="domain" description="DUF4219" evidence="2">
    <location>
        <begin position="8"/>
        <end position="34"/>
    </location>
</feature>
<keyword evidence="1" id="KW-0472">Membrane</keyword>
<dbReference type="ExpressionAtlas" id="D7U4H2">
    <property type="expression patterns" value="baseline and differential"/>
</dbReference>
<organism evidence="4 5">
    <name type="scientific">Vitis vinifera</name>
    <name type="common">Grape</name>
    <dbReference type="NCBI Taxonomy" id="29760"/>
    <lineage>
        <taxon>Eukaryota</taxon>
        <taxon>Viridiplantae</taxon>
        <taxon>Streptophyta</taxon>
        <taxon>Embryophyta</taxon>
        <taxon>Tracheophyta</taxon>
        <taxon>Spermatophyta</taxon>
        <taxon>Magnoliopsida</taxon>
        <taxon>eudicotyledons</taxon>
        <taxon>Gunneridae</taxon>
        <taxon>Pentapetalae</taxon>
        <taxon>rosids</taxon>
        <taxon>Vitales</taxon>
        <taxon>Vitaceae</taxon>
        <taxon>Viteae</taxon>
        <taxon>Vitis</taxon>
    </lineage>
</organism>
<dbReference type="SMART" id="SM00248">
    <property type="entry name" value="ANK"/>
    <property type="match status" value="5"/>
</dbReference>
<dbReference type="PANTHER" id="PTHR24177">
    <property type="entry name" value="CASKIN"/>
    <property type="match status" value="1"/>
</dbReference>
<dbReference type="OMA" id="VYSCIHI"/>
<keyword evidence="5" id="KW-1185">Reference proteome</keyword>
<sequence length="718" mass="81139">MGVVPEELTEDNYENWKACLQSYLIGQGLWDVVSGVDPKPEKLTGFIAKHEETEAFQTWRKKNAIALHAIQMSCGADALVTIRETDSAKFAWDHLVELRHHRTQRSPQVERSIHIQGTRNFRRYECLFKAVDDGDWVTTKAFLDHDPDAVRASISPTNETALHVAILAGHAHIVKELVKLMTPKDLELRSGLGETALTTAAISGVTKMAKAIVEQYPSAVCVGNEHGQIPVIVASFYDQKDMVRYLYSVTPIEELSPEKGTNGATLLNFLVSANIYDIALHLLKHYRHLSFTKDYYGNYTVRMLARKPSAFLSGSKLLFWERWIYSCKYFIVNHHLLEKVYLHYLANHLTCPSNYMDTYGPPKSKQVLVFPDLKHIYEAKWTHVGSSQLLDCIFEEIPYLTSSQLEMFGINQAIYDAIKHGIIEFIVALIKHDPESIWRKGVKGRTMFSHAVVLRQEKIFSLVYGLGIKKNVIARRHDIFHNNILHLAGKLSPPSQLDRVSGAALQMQRELQWFKEVESMVQAKYKEEFNEYHKTPIHVFIEEHAELVKQGESWMKSTAASCMVVATLIAALMFTTAFTLPGGTKNDTGIPVFIKSKAFMVFIASDALSLFSSSTSVLMFLGILTSRYAAEDFLKSLPIKLIIGLSSLFFSIVSMMVAFGSAIFVVLCQELSWISFPIIALACIPITFFALLQFPLLVEIVTCTYGRSIFDKPTKRPY</sequence>
<accession>D7U4H2</accession>
<dbReference type="InParanoid" id="D7U4H2"/>
<evidence type="ECO:0000313" key="5">
    <source>
        <dbReference type="Proteomes" id="UP000009183"/>
    </source>
</evidence>
<feature type="transmembrane region" description="Helical" evidence="1">
    <location>
        <begin position="641"/>
        <end position="667"/>
    </location>
</feature>
<dbReference type="AlphaFoldDB" id="D7U4H2"/>
<feature type="transmembrane region" description="Helical" evidence="1">
    <location>
        <begin position="559"/>
        <end position="578"/>
    </location>
</feature>
<evidence type="ECO:0000259" key="3">
    <source>
        <dbReference type="Pfam" id="PF13962"/>
    </source>
</evidence>
<dbReference type="InterPro" id="IPR002110">
    <property type="entry name" value="Ankyrin_rpt"/>
</dbReference>
<dbReference type="InterPro" id="IPR026961">
    <property type="entry name" value="PGG_dom"/>
</dbReference>
<feature type="transmembrane region" description="Helical" evidence="1">
    <location>
        <begin position="598"/>
        <end position="621"/>
    </location>
</feature>
<dbReference type="EMBL" id="FN596506">
    <property type="protein sequence ID" value="CBI37569.3"/>
    <property type="molecule type" value="Genomic_DNA"/>
</dbReference>
<protein>
    <submittedName>
        <fullName evidence="4">Uncharacterized protein</fullName>
    </submittedName>
</protein>
<dbReference type="PaxDb" id="29760-VIT_04s0044g00920.t01"/>
<feature type="domain" description="PGG" evidence="3">
    <location>
        <begin position="553"/>
        <end position="666"/>
    </location>
</feature>
<dbReference type="Gene3D" id="1.25.40.20">
    <property type="entry name" value="Ankyrin repeat-containing domain"/>
    <property type="match status" value="1"/>
</dbReference>
<dbReference type="InterPro" id="IPR025314">
    <property type="entry name" value="DUF4219"/>
</dbReference>
<name>D7U4H2_VITVI</name>
<dbReference type="STRING" id="29760.D7U4H2"/>
<dbReference type="GO" id="GO:0016020">
    <property type="term" value="C:membrane"/>
    <property type="evidence" value="ECO:0000318"/>
    <property type="project" value="GO_Central"/>
</dbReference>
<dbReference type="HOGENOM" id="CLU_016885_3_0_1"/>
<evidence type="ECO:0000313" key="4">
    <source>
        <dbReference type="EMBL" id="CBI37569.3"/>
    </source>
</evidence>
<dbReference type="FunFam" id="1.25.40.20:FF:000601">
    <property type="entry name" value="Uncharacterized protein"/>
    <property type="match status" value="1"/>
</dbReference>
<dbReference type="eggNOG" id="KOG0504">
    <property type="taxonomic scope" value="Eukaryota"/>
</dbReference>
<dbReference type="InterPro" id="IPR036770">
    <property type="entry name" value="Ankyrin_rpt-contain_sf"/>
</dbReference>
<dbReference type="Proteomes" id="UP000009183">
    <property type="component" value="Chromosome 4"/>
</dbReference>
<evidence type="ECO:0000259" key="2">
    <source>
        <dbReference type="Pfam" id="PF13961"/>
    </source>
</evidence>
<dbReference type="SMR" id="D7U4H2"/>
<gene>
    <name evidence="4" type="ordered locus">VIT_04s0044g00920</name>
</gene>
<dbReference type="Pfam" id="PF13962">
    <property type="entry name" value="PGG"/>
    <property type="match status" value="1"/>
</dbReference>